<comment type="similarity">
    <text evidence="2 7">Belongs to the MgtC/SapB family.</text>
</comment>
<dbReference type="Proteomes" id="UP000219050">
    <property type="component" value="Chromosome"/>
</dbReference>
<feature type="transmembrane region" description="Helical" evidence="7">
    <location>
        <begin position="86"/>
        <end position="107"/>
    </location>
</feature>
<feature type="compositionally biased region" description="Basic and acidic residues" evidence="8">
    <location>
        <begin position="181"/>
        <end position="190"/>
    </location>
</feature>
<organism evidence="10 11">
    <name type="scientific">Pacificitalea manganoxidans</name>
    <dbReference type="NCBI Taxonomy" id="1411902"/>
    <lineage>
        <taxon>Bacteria</taxon>
        <taxon>Pseudomonadati</taxon>
        <taxon>Pseudomonadota</taxon>
        <taxon>Alphaproteobacteria</taxon>
        <taxon>Rhodobacterales</taxon>
        <taxon>Paracoccaceae</taxon>
        <taxon>Pacificitalea</taxon>
    </lineage>
</organism>
<dbReference type="EMBL" id="CP021404">
    <property type="protein sequence ID" value="ATI43319.1"/>
    <property type="molecule type" value="Genomic_DNA"/>
</dbReference>
<feature type="region of interest" description="Disordered" evidence="8">
    <location>
        <begin position="161"/>
        <end position="190"/>
    </location>
</feature>
<evidence type="ECO:0000256" key="1">
    <source>
        <dbReference type="ARBA" id="ARBA00004651"/>
    </source>
</evidence>
<feature type="transmembrane region" description="Helical" evidence="7">
    <location>
        <begin position="119"/>
        <end position="150"/>
    </location>
</feature>
<proteinExistence type="inferred from homology"/>
<evidence type="ECO:0000313" key="11">
    <source>
        <dbReference type="Proteomes" id="UP000219050"/>
    </source>
</evidence>
<gene>
    <name evidence="10" type="ORF">CBW24_05175</name>
</gene>
<keyword evidence="7" id="KW-0997">Cell inner membrane</keyword>
<evidence type="ECO:0000256" key="8">
    <source>
        <dbReference type="SAM" id="MobiDB-lite"/>
    </source>
</evidence>
<reference evidence="10 11" key="1">
    <citation type="submission" date="2017-05" db="EMBL/GenBank/DDBJ databases">
        <title>Comparative genomic and metabolic analysis of manganese-oxidizing mechanisms in Celeribater manganoxidans DY25T: its adaption to the environment of polymetallic nodule.</title>
        <authorList>
            <person name="Wang X."/>
        </authorList>
    </citation>
    <scope>NUCLEOTIDE SEQUENCE [LARGE SCALE GENOMIC DNA]</scope>
    <source>
        <strain evidence="10 11">DY25</strain>
    </source>
</reference>
<dbReference type="AlphaFoldDB" id="A0A291M308"/>
<keyword evidence="5 7" id="KW-1133">Transmembrane helix</keyword>
<evidence type="ECO:0000259" key="9">
    <source>
        <dbReference type="Pfam" id="PF02308"/>
    </source>
</evidence>
<evidence type="ECO:0000256" key="7">
    <source>
        <dbReference type="RuleBase" id="RU365041"/>
    </source>
</evidence>
<keyword evidence="11" id="KW-1185">Reference proteome</keyword>
<keyword evidence="4 7" id="KW-0812">Transmembrane</keyword>
<dbReference type="InterPro" id="IPR049177">
    <property type="entry name" value="MgtC_SapB_SrpB_YhiD_N"/>
</dbReference>
<feature type="transmembrane region" description="Helical" evidence="7">
    <location>
        <begin position="48"/>
        <end position="66"/>
    </location>
</feature>
<protein>
    <recommendedName>
        <fullName evidence="7">Protein MgtC</fullName>
    </recommendedName>
</protein>
<feature type="transmembrane region" description="Helical" evidence="7">
    <location>
        <begin position="12"/>
        <end position="36"/>
    </location>
</feature>
<evidence type="ECO:0000256" key="4">
    <source>
        <dbReference type="ARBA" id="ARBA00022692"/>
    </source>
</evidence>
<keyword evidence="3" id="KW-1003">Cell membrane</keyword>
<evidence type="ECO:0000256" key="6">
    <source>
        <dbReference type="ARBA" id="ARBA00023136"/>
    </source>
</evidence>
<dbReference type="PRINTS" id="PR01837">
    <property type="entry name" value="MGTCSAPBPROT"/>
</dbReference>
<evidence type="ECO:0000256" key="3">
    <source>
        <dbReference type="ARBA" id="ARBA00022475"/>
    </source>
</evidence>
<keyword evidence="6 7" id="KW-0472">Membrane</keyword>
<feature type="domain" description="MgtC/SapB/SrpB/YhiD N-terminal" evidence="9">
    <location>
        <begin position="25"/>
        <end position="154"/>
    </location>
</feature>
<name>A0A291M308_9RHOB</name>
<evidence type="ECO:0000256" key="5">
    <source>
        <dbReference type="ARBA" id="ARBA00022989"/>
    </source>
</evidence>
<dbReference type="KEGG" id="cmag:CBW24_05175"/>
<dbReference type="Pfam" id="PF02308">
    <property type="entry name" value="MgtC"/>
    <property type="match status" value="1"/>
</dbReference>
<accession>A0A291M308</accession>
<dbReference type="InterPro" id="IPR003416">
    <property type="entry name" value="MgtC/SapB/SrpB/YhiD_fam"/>
</dbReference>
<sequence>MLDLLKSEFLDSFTATPVSVAFLRLMSAMVLGGLIGWERERHEKSAGLRTHIMIALAACLFTLIAFDLMELPRNDEDVLRTDPLRLIEAVTSGVAFLAAGSIITQGVKVKGLTTGAGMWLAGAIGLTCGIGNIPLAALATTLALMVLWLLHRLAGRLDAPEDTLTSETKPDATPDAKPSSGRKERTRPAD</sequence>
<dbReference type="GO" id="GO:0005886">
    <property type="term" value="C:plasma membrane"/>
    <property type="evidence" value="ECO:0007669"/>
    <property type="project" value="UniProtKB-SubCell"/>
</dbReference>
<evidence type="ECO:0000313" key="10">
    <source>
        <dbReference type="EMBL" id="ATI43319.1"/>
    </source>
</evidence>
<dbReference type="PANTHER" id="PTHR33778">
    <property type="entry name" value="PROTEIN MGTC"/>
    <property type="match status" value="1"/>
</dbReference>
<dbReference type="OrthoDB" id="9811198at2"/>
<dbReference type="RefSeq" id="WP_097374132.1">
    <property type="nucleotide sequence ID" value="NZ_CP021404.1"/>
</dbReference>
<dbReference type="PANTHER" id="PTHR33778:SF1">
    <property type="entry name" value="MAGNESIUM TRANSPORTER YHID-RELATED"/>
    <property type="match status" value="1"/>
</dbReference>
<evidence type="ECO:0000256" key="2">
    <source>
        <dbReference type="ARBA" id="ARBA00009298"/>
    </source>
</evidence>
<comment type="subcellular location">
    <subcellularLocation>
        <location evidence="7">Cell inner membrane</location>
        <topology evidence="7">Multi-pass membrane protein</topology>
    </subcellularLocation>
    <subcellularLocation>
        <location evidence="1">Cell membrane</location>
        <topology evidence="1">Multi-pass membrane protein</topology>
    </subcellularLocation>
</comment>